<dbReference type="GO" id="GO:0043022">
    <property type="term" value="F:ribosome binding"/>
    <property type="evidence" value="ECO:0007669"/>
    <property type="project" value="TreeGrafter"/>
</dbReference>
<evidence type="ECO:0000313" key="12">
    <source>
        <dbReference type="EMBL" id="GCC27407.1"/>
    </source>
</evidence>
<dbReference type="GO" id="GO:0032790">
    <property type="term" value="P:ribosome disassembly"/>
    <property type="evidence" value="ECO:0007669"/>
    <property type="project" value="TreeGrafter"/>
</dbReference>
<dbReference type="SUPFAM" id="SSF54364">
    <property type="entry name" value="Translation initiation factor IF3, N-terminal domain"/>
    <property type="match status" value="1"/>
</dbReference>
<keyword evidence="3" id="KW-0396">Initiation factor</keyword>
<dbReference type="FunFam" id="3.10.20.80:FF:000002">
    <property type="entry name" value="Mitochondrial translational initiation factor 3"/>
    <property type="match status" value="1"/>
</dbReference>
<dbReference type="Proteomes" id="UP000287033">
    <property type="component" value="Unassembled WGS sequence"/>
</dbReference>
<evidence type="ECO:0000256" key="1">
    <source>
        <dbReference type="ARBA" id="ARBA00004173"/>
    </source>
</evidence>
<dbReference type="NCBIfam" id="TIGR00168">
    <property type="entry name" value="infC"/>
    <property type="match status" value="1"/>
</dbReference>
<evidence type="ECO:0000256" key="5">
    <source>
        <dbReference type="ARBA" id="ARBA00022946"/>
    </source>
</evidence>
<dbReference type="Gene3D" id="3.30.110.10">
    <property type="entry name" value="Translation initiation factor 3 (IF-3), C-terminal domain"/>
    <property type="match status" value="1"/>
</dbReference>
<dbReference type="GO" id="GO:0005739">
    <property type="term" value="C:mitochondrion"/>
    <property type="evidence" value="ECO:0007669"/>
    <property type="project" value="UniProtKB-SubCell"/>
</dbReference>
<evidence type="ECO:0000256" key="4">
    <source>
        <dbReference type="ARBA" id="ARBA00022917"/>
    </source>
</evidence>
<evidence type="ECO:0000256" key="6">
    <source>
        <dbReference type="ARBA" id="ARBA00023128"/>
    </source>
</evidence>
<feature type="region of interest" description="Disordered" evidence="9">
    <location>
        <begin position="86"/>
        <end position="106"/>
    </location>
</feature>
<dbReference type="AlphaFoldDB" id="A0A401SAH5"/>
<evidence type="ECO:0000256" key="7">
    <source>
        <dbReference type="ARBA" id="ARBA00059316"/>
    </source>
</evidence>
<dbReference type="OrthoDB" id="21573at2759"/>
<evidence type="ECO:0000256" key="8">
    <source>
        <dbReference type="ARBA" id="ARBA00073270"/>
    </source>
</evidence>
<dbReference type="Gene3D" id="3.10.20.80">
    <property type="entry name" value="Translation initiation factor 3 (IF-3), N-terminal domain"/>
    <property type="match status" value="1"/>
</dbReference>
<keyword evidence="13" id="KW-1185">Reference proteome</keyword>
<dbReference type="SUPFAM" id="SSF55200">
    <property type="entry name" value="Translation initiation factor IF3, C-terminal domain"/>
    <property type="match status" value="1"/>
</dbReference>
<gene>
    <name evidence="12" type="ORF">chiPu_0005831</name>
</gene>
<feature type="compositionally biased region" description="Basic and acidic residues" evidence="9">
    <location>
        <begin position="92"/>
        <end position="103"/>
    </location>
</feature>
<dbReference type="InterPro" id="IPR036787">
    <property type="entry name" value="T_IF-3_N_sf"/>
</dbReference>
<dbReference type="InterPro" id="IPR036788">
    <property type="entry name" value="T_IF-3_C_sf"/>
</dbReference>
<dbReference type="GO" id="GO:0070124">
    <property type="term" value="P:mitochondrial translational initiation"/>
    <property type="evidence" value="ECO:0007669"/>
    <property type="project" value="TreeGrafter"/>
</dbReference>
<dbReference type="FunFam" id="3.30.110.10:FF:000004">
    <property type="entry name" value="Translation initiation factor IF-3, mitochondrial"/>
    <property type="match status" value="1"/>
</dbReference>
<protein>
    <recommendedName>
        <fullName evidence="8">Translation initiation factor IF-3, mitochondrial</fullName>
    </recommendedName>
</protein>
<evidence type="ECO:0000313" key="13">
    <source>
        <dbReference type="Proteomes" id="UP000287033"/>
    </source>
</evidence>
<dbReference type="OMA" id="SAGCVRW"/>
<comment type="subcellular location">
    <subcellularLocation>
        <location evidence="1">Mitochondrion</location>
    </subcellularLocation>
</comment>
<dbReference type="Pfam" id="PF00707">
    <property type="entry name" value="IF3_C"/>
    <property type="match status" value="1"/>
</dbReference>
<accession>A0A401SAH5</accession>
<evidence type="ECO:0000256" key="2">
    <source>
        <dbReference type="ARBA" id="ARBA00005439"/>
    </source>
</evidence>
<sequence>MNTSVHPTRGSTTEAAFQMAAHCIKKLALQTTTGYASWYICNEGSRYFNTLLIQTMAKEMTSQSRRNTPYWKLGHQIKPVKAFITVNGGEGEPEKAQRREKKDPKARKTIGSIGRKIHHRIIHVIDENGENLGNLHRADVIQIMDERGVKAVPLRENADPPVYKLMTGKQIHDEQMKLREKRKNEPNTGPCQIKEQTFSADIAKHDLQTKIKQIQQWIDKKHHVRITVRKGAAMDKADKMEILLDQIVQSMPDKATYVFRPKVIKEGKAAMCILRHLSDKEMRGHKKLKYMRQQLTGSWKGYIQQDEMQDHA</sequence>
<dbReference type="InterPro" id="IPR019815">
    <property type="entry name" value="Translation_initiation_fac_3_C"/>
</dbReference>
<evidence type="ECO:0000256" key="9">
    <source>
        <dbReference type="SAM" id="MobiDB-lite"/>
    </source>
</evidence>
<keyword evidence="6" id="KW-0496">Mitochondrion</keyword>
<evidence type="ECO:0000259" key="10">
    <source>
        <dbReference type="Pfam" id="PF00707"/>
    </source>
</evidence>
<proteinExistence type="inferred from homology"/>
<dbReference type="GO" id="GO:0003743">
    <property type="term" value="F:translation initiation factor activity"/>
    <property type="evidence" value="ECO:0007669"/>
    <property type="project" value="UniProtKB-KW"/>
</dbReference>
<feature type="domain" description="Translation initiation factor 3 N-terminal" evidence="11">
    <location>
        <begin position="113"/>
        <end position="181"/>
    </location>
</feature>
<organism evidence="12 13">
    <name type="scientific">Chiloscyllium punctatum</name>
    <name type="common">Brownbanded bambooshark</name>
    <name type="synonym">Hemiscyllium punctatum</name>
    <dbReference type="NCBI Taxonomy" id="137246"/>
    <lineage>
        <taxon>Eukaryota</taxon>
        <taxon>Metazoa</taxon>
        <taxon>Chordata</taxon>
        <taxon>Craniata</taxon>
        <taxon>Vertebrata</taxon>
        <taxon>Chondrichthyes</taxon>
        <taxon>Elasmobranchii</taxon>
        <taxon>Galeomorphii</taxon>
        <taxon>Galeoidea</taxon>
        <taxon>Orectolobiformes</taxon>
        <taxon>Hemiscylliidae</taxon>
        <taxon>Chiloscyllium</taxon>
    </lineage>
</organism>
<comment type="caution">
    <text evidence="12">The sequence shown here is derived from an EMBL/GenBank/DDBJ whole genome shotgun (WGS) entry which is preliminary data.</text>
</comment>
<comment type="similarity">
    <text evidence="2">Belongs to the IF-3 family.</text>
</comment>
<feature type="domain" description="Translation initiation factor 3 C-terminal" evidence="10">
    <location>
        <begin position="192"/>
        <end position="274"/>
    </location>
</feature>
<reference evidence="12 13" key="1">
    <citation type="journal article" date="2018" name="Nat. Ecol. Evol.">
        <title>Shark genomes provide insights into elasmobranch evolution and the origin of vertebrates.</title>
        <authorList>
            <person name="Hara Y"/>
            <person name="Yamaguchi K"/>
            <person name="Onimaru K"/>
            <person name="Kadota M"/>
            <person name="Koyanagi M"/>
            <person name="Keeley SD"/>
            <person name="Tatsumi K"/>
            <person name="Tanaka K"/>
            <person name="Motone F"/>
            <person name="Kageyama Y"/>
            <person name="Nozu R"/>
            <person name="Adachi N"/>
            <person name="Nishimura O"/>
            <person name="Nakagawa R"/>
            <person name="Tanegashima C"/>
            <person name="Kiyatake I"/>
            <person name="Matsumoto R"/>
            <person name="Murakumo K"/>
            <person name="Nishida K"/>
            <person name="Terakita A"/>
            <person name="Kuratani S"/>
            <person name="Sato K"/>
            <person name="Hyodo S Kuraku.S."/>
        </authorList>
    </citation>
    <scope>NUCLEOTIDE SEQUENCE [LARGE SCALE GENOMIC DNA]</scope>
</reference>
<dbReference type="PANTHER" id="PTHR10938:SF0">
    <property type="entry name" value="TRANSLATION INITIATION FACTOR IF-3, MITOCHONDRIAL"/>
    <property type="match status" value="1"/>
</dbReference>
<dbReference type="InterPro" id="IPR001288">
    <property type="entry name" value="Translation_initiation_fac_3"/>
</dbReference>
<dbReference type="PANTHER" id="PTHR10938">
    <property type="entry name" value="TRANSLATION INITIATION FACTOR IF-3"/>
    <property type="match status" value="1"/>
</dbReference>
<dbReference type="STRING" id="137246.A0A401SAH5"/>
<keyword evidence="4" id="KW-0648">Protein biosynthesis</keyword>
<dbReference type="EMBL" id="BEZZ01000163">
    <property type="protein sequence ID" value="GCC27407.1"/>
    <property type="molecule type" value="Genomic_DNA"/>
</dbReference>
<keyword evidence="5" id="KW-0809">Transit peptide</keyword>
<evidence type="ECO:0000259" key="11">
    <source>
        <dbReference type="Pfam" id="PF05198"/>
    </source>
</evidence>
<name>A0A401SAH5_CHIPU</name>
<comment type="function">
    <text evidence="7">IF-3 binds to the 28S ribosomal subunit and shifts the equilibrium between 55S ribosomes and their 39S and 28S subunits in favor of the free subunits, thus enhancing the availability of 28S subunits on which protein synthesis initiation begins.</text>
</comment>
<dbReference type="InterPro" id="IPR019814">
    <property type="entry name" value="Translation_initiation_fac_3_N"/>
</dbReference>
<evidence type="ECO:0000256" key="3">
    <source>
        <dbReference type="ARBA" id="ARBA00022540"/>
    </source>
</evidence>
<dbReference type="Pfam" id="PF05198">
    <property type="entry name" value="IF3_N"/>
    <property type="match status" value="1"/>
</dbReference>